<protein>
    <submittedName>
        <fullName evidence="1">Crp/Fnr family transcriptional regulator</fullName>
    </submittedName>
</protein>
<name>A0ABW5E8Y9_9GAMM</name>
<dbReference type="EMBL" id="JBHUJD010000001">
    <property type="protein sequence ID" value="MFD2308825.1"/>
    <property type="molecule type" value="Genomic_DNA"/>
</dbReference>
<dbReference type="Proteomes" id="UP001597425">
    <property type="component" value="Unassembled WGS sequence"/>
</dbReference>
<dbReference type="SUPFAM" id="SSF51206">
    <property type="entry name" value="cAMP-binding domain-like"/>
    <property type="match status" value="1"/>
</dbReference>
<gene>
    <name evidence="1" type="ORF">ACFSKX_00165</name>
</gene>
<reference evidence="2" key="1">
    <citation type="journal article" date="2019" name="Int. J. Syst. Evol. Microbiol.">
        <title>The Global Catalogue of Microorganisms (GCM) 10K type strain sequencing project: providing services to taxonomists for standard genome sequencing and annotation.</title>
        <authorList>
            <consortium name="The Broad Institute Genomics Platform"/>
            <consortium name="The Broad Institute Genome Sequencing Center for Infectious Disease"/>
            <person name="Wu L."/>
            <person name="Ma J."/>
        </authorList>
    </citation>
    <scope>NUCLEOTIDE SEQUENCE [LARGE SCALE GENOMIC DNA]</scope>
    <source>
        <strain evidence="2">KCTC 12848</strain>
    </source>
</reference>
<dbReference type="InterPro" id="IPR014710">
    <property type="entry name" value="RmlC-like_jellyroll"/>
</dbReference>
<sequence>MTDSAVQQERLRMLLSRIVTIPDPAWEAARPLFVSRPFGAAAHLVEAGVSTETLFFLTEGLVRFYYLDAQGREYNKSFAGEGLVVTSVSSLVTGTPSPFFIQALLPVRSLAMGYRDYLGLAESFPAWRQLQLRLLEQLVIKKERREADFLRLPAAERYRQFLREHAAIADAIPNYHIASYLGITEVALSRIRRRLKLTGVNDPVVG</sequence>
<evidence type="ECO:0000313" key="2">
    <source>
        <dbReference type="Proteomes" id="UP001597425"/>
    </source>
</evidence>
<comment type="caution">
    <text evidence="1">The sequence shown here is derived from an EMBL/GenBank/DDBJ whole genome shotgun (WGS) entry which is preliminary data.</text>
</comment>
<dbReference type="Gene3D" id="2.60.120.10">
    <property type="entry name" value="Jelly Rolls"/>
    <property type="match status" value="1"/>
</dbReference>
<organism evidence="1 2">
    <name type="scientific">Microbulbifer halophilus</name>
    <dbReference type="NCBI Taxonomy" id="453963"/>
    <lineage>
        <taxon>Bacteria</taxon>
        <taxon>Pseudomonadati</taxon>
        <taxon>Pseudomonadota</taxon>
        <taxon>Gammaproteobacteria</taxon>
        <taxon>Cellvibrionales</taxon>
        <taxon>Microbulbiferaceae</taxon>
        <taxon>Microbulbifer</taxon>
    </lineage>
</organism>
<proteinExistence type="predicted"/>
<dbReference type="RefSeq" id="WP_265722454.1">
    <property type="nucleotide sequence ID" value="NZ_JAPIVK010000023.1"/>
</dbReference>
<evidence type="ECO:0000313" key="1">
    <source>
        <dbReference type="EMBL" id="MFD2308825.1"/>
    </source>
</evidence>
<dbReference type="InterPro" id="IPR018490">
    <property type="entry name" value="cNMP-bd_dom_sf"/>
</dbReference>
<accession>A0ABW5E8Y9</accession>
<keyword evidence="2" id="KW-1185">Reference proteome</keyword>